<reference evidence="9 10" key="1">
    <citation type="submission" date="2017-10" db="EMBL/GenBank/DDBJ databases">
        <title>Draft genome of Chryseomicrobium casticus sp. nov.</title>
        <authorList>
            <person name="Chakraborty R."/>
            <person name="Saha T."/>
        </authorList>
    </citation>
    <scope>NUCLEOTIDE SEQUENCE [LARGE SCALE GENOMIC DNA]</scope>
    <source>
        <strain evidence="9 10">ET03</strain>
    </source>
</reference>
<evidence type="ECO:0000256" key="7">
    <source>
        <dbReference type="SAM" id="Phobius"/>
    </source>
</evidence>
<gene>
    <name evidence="9" type="ORF">CQS04_03465</name>
</gene>
<dbReference type="GO" id="GO:0005886">
    <property type="term" value="C:plasma membrane"/>
    <property type="evidence" value="ECO:0007669"/>
    <property type="project" value="TreeGrafter"/>
</dbReference>
<evidence type="ECO:0000313" key="9">
    <source>
        <dbReference type="EMBL" id="PJK17949.1"/>
    </source>
</evidence>
<evidence type="ECO:0000256" key="1">
    <source>
        <dbReference type="ARBA" id="ARBA00001526"/>
    </source>
</evidence>
<comment type="similarity">
    <text evidence="2">Belongs to the class-D beta-lactamase family.</text>
</comment>
<dbReference type="EMBL" id="PCGR01000001">
    <property type="protein sequence ID" value="PJK17949.1"/>
    <property type="molecule type" value="Genomic_DNA"/>
</dbReference>
<evidence type="ECO:0000256" key="4">
    <source>
        <dbReference type="ARBA" id="ARBA00022729"/>
    </source>
</evidence>
<organism evidence="9 10">
    <name type="scientific">Chryseomicrobium excrementi</name>
    <dbReference type="NCBI Taxonomy" id="2041346"/>
    <lineage>
        <taxon>Bacteria</taxon>
        <taxon>Bacillati</taxon>
        <taxon>Bacillota</taxon>
        <taxon>Bacilli</taxon>
        <taxon>Bacillales</taxon>
        <taxon>Caryophanaceae</taxon>
        <taxon>Chryseomicrobium</taxon>
    </lineage>
</organism>
<dbReference type="GO" id="GO:0008800">
    <property type="term" value="F:beta-lactamase activity"/>
    <property type="evidence" value="ECO:0007669"/>
    <property type="project" value="UniProtKB-EC"/>
</dbReference>
<dbReference type="InterPro" id="IPR050515">
    <property type="entry name" value="Beta-lactam/transpept"/>
</dbReference>
<dbReference type="PANTHER" id="PTHR30627:SF6">
    <property type="entry name" value="BETA-LACTAMASE YBXI-RELATED"/>
    <property type="match status" value="1"/>
</dbReference>
<keyword evidence="10" id="KW-1185">Reference proteome</keyword>
<dbReference type="AlphaFoldDB" id="A0A2M9F3C9"/>
<feature type="domain" description="Penicillin-binding protein dimerisation" evidence="8">
    <location>
        <begin position="46"/>
        <end position="137"/>
    </location>
</feature>
<comment type="caution">
    <text evidence="9">The sequence shown here is derived from an EMBL/GenBank/DDBJ whole genome shotgun (WGS) entry which is preliminary data.</text>
</comment>
<feature type="transmembrane region" description="Helical" evidence="7">
    <location>
        <begin position="6"/>
        <end position="27"/>
    </location>
</feature>
<dbReference type="OrthoDB" id="9770103at2"/>
<comment type="catalytic activity">
    <reaction evidence="1">
        <text>a beta-lactam + H2O = a substituted beta-amino acid</text>
        <dbReference type="Rhea" id="RHEA:20401"/>
        <dbReference type="ChEBI" id="CHEBI:15377"/>
        <dbReference type="ChEBI" id="CHEBI:35627"/>
        <dbReference type="ChEBI" id="CHEBI:140347"/>
        <dbReference type="EC" id="3.5.2.6"/>
    </reaction>
</comment>
<dbReference type="InterPro" id="IPR005311">
    <property type="entry name" value="PBP_dimer"/>
</dbReference>
<protein>
    <recommendedName>
        <fullName evidence="3">beta-lactamase</fullName>
        <ecNumber evidence="3">3.5.2.6</ecNumber>
    </recommendedName>
</protein>
<keyword evidence="5" id="KW-0378">Hydrolase</keyword>
<sequence>MRLRIVVLVVFIVFLAILVKVLYIQLWRYDFLHEQARESWNRQLPQSAGRGLILDRNHSVLVTNRLKPSLYVMPGQLTDVEELVDELHRLSQVPKEVILKEMTRKSSLNELKKTPKALTEDQLIELQAKGVPGLYTTVLFRGRIPMGRCWLRLWDLLALMDRD</sequence>
<dbReference type="Pfam" id="PF03717">
    <property type="entry name" value="PBP_dimer"/>
    <property type="match status" value="1"/>
</dbReference>
<keyword evidence="7" id="KW-1133">Transmembrane helix</keyword>
<accession>A0A2M9F3C9</accession>
<evidence type="ECO:0000256" key="6">
    <source>
        <dbReference type="ARBA" id="ARBA00023251"/>
    </source>
</evidence>
<dbReference type="GO" id="GO:0008658">
    <property type="term" value="F:penicillin binding"/>
    <property type="evidence" value="ECO:0007669"/>
    <property type="project" value="InterPro"/>
</dbReference>
<dbReference type="GO" id="GO:0046677">
    <property type="term" value="P:response to antibiotic"/>
    <property type="evidence" value="ECO:0007669"/>
    <property type="project" value="UniProtKB-KW"/>
</dbReference>
<dbReference type="Gene3D" id="3.90.1310.10">
    <property type="entry name" value="Penicillin-binding protein 2a (Domain 2)"/>
    <property type="match status" value="1"/>
</dbReference>
<keyword evidence="6" id="KW-0046">Antibiotic resistance</keyword>
<proteinExistence type="inferred from homology"/>
<evidence type="ECO:0000259" key="8">
    <source>
        <dbReference type="Pfam" id="PF03717"/>
    </source>
</evidence>
<evidence type="ECO:0000256" key="2">
    <source>
        <dbReference type="ARBA" id="ARBA00007898"/>
    </source>
</evidence>
<dbReference type="Proteomes" id="UP000228680">
    <property type="component" value="Unassembled WGS sequence"/>
</dbReference>
<keyword evidence="4" id="KW-0732">Signal</keyword>
<name>A0A2M9F3C9_9BACL</name>
<keyword evidence="7" id="KW-0472">Membrane</keyword>
<dbReference type="GO" id="GO:0071555">
    <property type="term" value="P:cell wall organization"/>
    <property type="evidence" value="ECO:0007669"/>
    <property type="project" value="TreeGrafter"/>
</dbReference>
<dbReference type="SUPFAM" id="SSF56519">
    <property type="entry name" value="Penicillin binding protein dimerisation domain"/>
    <property type="match status" value="1"/>
</dbReference>
<evidence type="ECO:0000256" key="3">
    <source>
        <dbReference type="ARBA" id="ARBA00012865"/>
    </source>
</evidence>
<evidence type="ECO:0000256" key="5">
    <source>
        <dbReference type="ARBA" id="ARBA00022801"/>
    </source>
</evidence>
<dbReference type="EC" id="3.5.2.6" evidence="3"/>
<dbReference type="PANTHER" id="PTHR30627">
    <property type="entry name" value="PEPTIDOGLYCAN D,D-TRANSPEPTIDASE"/>
    <property type="match status" value="1"/>
</dbReference>
<dbReference type="InterPro" id="IPR036138">
    <property type="entry name" value="PBP_dimer_sf"/>
</dbReference>
<evidence type="ECO:0000313" key="10">
    <source>
        <dbReference type="Proteomes" id="UP000228680"/>
    </source>
</evidence>
<keyword evidence="7" id="KW-0812">Transmembrane</keyword>
<dbReference type="RefSeq" id="WP_100352789.1">
    <property type="nucleotide sequence ID" value="NZ_PCGR01000001.1"/>
</dbReference>